<evidence type="ECO:0000256" key="1">
    <source>
        <dbReference type="ARBA" id="ARBA00005104"/>
    </source>
</evidence>
<comment type="pathway">
    <text evidence="1">Cofactor biosynthesis; riboflavin biosynthesis.</text>
</comment>
<dbReference type="Proteomes" id="UP000177941">
    <property type="component" value="Unassembled WGS sequence"/>
</dbReference>
<dbReference type="UniPathway" id="UPA00275"/>
<keyword evidence="2" id="KW-0686">Riboflavin biosynthesis</keyword>
<proteinExistence type="predicted"/>
<dbReference type="AlphaFoldDB" id="A0A1G1X5B3"/>
<evidence type="ECO:0000256" key="3">
    <source>
        <dbReference type="ARBA" id="ARBA00022723"/>
    </source>
</evidence>
<evidence type="ECO:0000313" key="5">
    <source>
        <dbReference type="EMBL" id="OGY35153.1"/>
    </source>
</evidence>
<name>A0A1G1X5B3_9BACT</name>
<keyword evidence="3" id="KW-0479">Metal-binding</keyword>
<dbReference type="GO" id="GO:0008686">
    <property type="term" value="F:3,4-dihydroxy-2-butanone-4-phosphate synthase activity"/>
    <property type="evidence" value="ECO:0007669"/>
    <property type="project" value="TreeGrafter"/>
</dbReference>
<dbReference type="InterPro" id="IPR032677">
    <property type="entry name" value="GTP_cyclohydro_II"/>
</dbReference>
<gene>
    <name evidence="5" type="ORF">A3E36_00560</name>
</gene>
<evidence type="ECO:0000313" key="6">
    <source>
        <dbReference type="Proteomes" id="UP000177941"/>
    </source>
</evidence>
<dbReference type="InterPro" id="IPR036144">
    <property type="entry name" value="RibA-like_sf"/>
</dbReference>
<sequence>MPSFGSLVDLSEIAVRNGMSLEEVEQFVAAIKQAMKPLTKRILVHENGSSRWYAVERRGIGVLNTKSGKFWQFDFAIDDHWIKYSVIVRAQLNAEFMPVFQNKEQLVLRTDSGCETGQVFGDCSCECSEQLLLAMKKLDEIGEGMIVHIPRQDGRGMGLPFKLATMWLQDELKLDTVESASLLAPGGVIDVRTYAGVICILKFFEIPAVCQINLATNNPKKAEIFQGNGYVAGDLEPIIVAPTADTLRHLLAKQQHLGHINLVANQKAKEDD</sequence>
<organism evidence="5 6">
    <name type="scientific">Candidatus Andersenbacteria bacterium RIFCSPHIGHO2_12_FULL_45_11b</name>
    <dbReference type="NCBI Taxonomy" id="1797282"/>
    <lineage>
        <taxon>Bacteria</taxon>
        <taxon>Candidatus Anderseniibacteriota</taxon>
    </lineage>
</organism>
<dbReference type="EMBL" id="MHHS01000051">
    <property type="protein sequence ID" value="OGY35153.1"/>
    <property type="molecule type" value="Genomic_DNA"/>
</dbReference>
<dbReference type="PANTHER" id="PTHR21327">
    <property type="entry name" value="GTP CYCLOHYDROLASE II-RELATED"/>
    <property type="match status" value="1"/>
</dbReference>
<dbReference type="PANTHER" id="PTHR21327:SF18">
    <property type="entry name" value="3,4-DIHYDROXY-2-BUTANONE 4-PHOSPHATE SYNTHASE"/>
    <property type="match status" value="1"/>
</dbReference>
<dbReference type="GO" id="GO:0046872">
    <property type="term" value="F:metal ion binding"/>
    <property type="evidence" value="ECO:0007669"/>
    <property type="project" value="UniProtKB-KW"/>
</dbReference>
<protein>
    <recommendedName>
        <fullName evidence="4">GTP cyclohydrolase II domain-containing protein</fullName>
    </recommendedName>
</protein>
<dbReference type="Pfam" id="PF00925">
    <property type="entry name" value="GTP_cyclohydro2"/>
    <property type="match status" value="1"/>
</dbReference>
<dbReference type="GO" id="GO:0009231">
    <property type="term" value="P:riboflavin biosynthetic process"/>
    <property type="evidence" value="ECO:0007669"/>
    <property type="project" value="UniProtKB-UniPathway"/>
</dbReference>
<reference evidence="5 6" key="1">
    <citation type="journal article" date="2016" name="Nat. Commun.">
        <title>Thousands of microbial genomes shed light on interconnected biogeochemical processes in an aquifer system.</title>
        <authorList>
            <person name="Anantharaman K."/>
            <person name="Brown C.T."/>
            <person name="Hug L.A."/>
            <person name="Sharon I."/>
            <person name="Castelle C.J."/>
            <person name="Probst A.J."/>
            <person name="Thomas B.C."/>
            <person name="Singh A."/>
            <person name="Wilkins M.J."/>
            <person name="Karaoz U."/>
            <person name="Brodie E.L."/>
            <person name="Williams K.H."/>
            <person name="Hubbard S.S."/>
            <person name="Banfield J.F."/>
        </authorList>
    </citation>
    <scope>NUCLEOTIDE SEQUENCE [LARGE SCALE GENOMIC DNA]</scope>
</reference>
<evidence type="ECO:0000259" key="4">
    <source>
        <dbReference type="Pfam" id="PF00925"/>
    </source>
</evidence>
<feature type="domain" description="GTP cyclohydrolase II" evidence="4">
    <location>
        <begin position="103"/>
        <end position="229"/>
    </location>
</feature>
<dbReference type="Gene3D" id="3.40.50.10990">
    <property type="entry name" value="GTP cyclohydrolase II"/>
    <property type="match status" value="1"/>
</dbReference>
<accession>A0A1G1X5B3</accession>
<dbReference type="GO" id="GO:0005829">
    <property type="term" value="C:cytosol"/>
    <property type="evidence" value="ECO:0007669"/>
    <property type="project" value="TreeGrafter"/>
</dbReference>
<evidence type="ECO:0000256" key="2">
    <source>
        <dbReference type="ARBA" id="ARBA00022619"/>
    </source>
</evidence>
<comment type="caution">
    <text evidence="5">The sequence shown here is derived from an EMBL/GenBank/DDBJ whole genome shotgun (WGS) entry which is preliminary data.</text>
</comment>
<dbReference type="SUPFAM" id="SSF142695">
    <property type="entry name" value="RibA-like"/>
    <property type="match status" value="1"/>
</dbReference>